<organism evidence="2 3">
    <name type="scientific">Paramecium primaurelia</name>
    <dbReference type="NCBI Taxonomy" id="5886"/>
    <lineage>
        <taxon>Eukaryota</taxon>
        <taxon>Sar</taxon>
        <taxon>Alveolata</taxon>
        <taxon>Ciliophora</taxon>
        <taxon>Intramacronucleata</taxon>
        <taxon>Oligohymenophorea</taxon>
        <taxon>Peniculida</taxon>
        <taxon>Parameciidae</taxon>
        <taxon>Paramecium</taxon>
    </lineage>
</organism>
<dbReference type="PANTHER" id="PTHR12599">
    <property type="entry name" value="PTERIN-4-ALPHA-CARBINOLAMINE DEHYDRATASE"/>
    <property type="match status" value="1"/>
</dbReference>
<evidence type="ECO:0000313" key="2">
    <source>
        <dbReference type="EMBL" id="CAD8078189.1"/>
    </source>
</evidence>
<proteinExistence type="predicted"/>
<dbReference type="OMA" id="DEWQFNP"/>
<dbReference type="Proteomes" id="UP000688137">
    <property type="component" value="Unassembled WGS sequence"/>
</dbReference>
<protein>
    <recommendedName>
        <fullName evidence="1">4-alpha-hydroxy-tetrahydropterin dehydratase</fullName>
    </recommendedName>
</protein>
<dbReference type="GO" id="GO:0006729">
    <property type="term" value="P:tetrahydrobiopterin biosynthetic process"/>
    <property type="evidence" value="ECO:0007669"/>
    <property type="project" value="InterPro"/>
</dbReference>
<dbReference type="PANTHER" id="PTHR12599:SF0">
    <property type="entry name" value="PTERIN-4-ALPHA-CARBINOLAMINE DEHYDRATASE"/>
    <property type="match status" value="1"/>
</dbReference>
<dbReference type="Pfam" id="PF01329">
    <property type="entry name" value="Pterin_4a"/>
    <property type="match status" value="1"/>
</dbReference>
<evidence type="ECO:0000313" key="3">
    <source>
        <dbReference type="Proteomes" id="UP000688137"/>
    </source>
</evidence>
<evidence type="ECO:0000256" key="1">
    <source>
        <dbReference type="ARBA" id="ARBA00030497"/>
    </source>
</evidence>
<dbReference type="InterPro" id="IPR001533">
    <property type="entry name" value="Pterin_deHydtase"/>
</dbReference>
<comment type="caution">
    <text evidence="2">The sequence shown here is derived from an EMBL/GenBank/DDBJ whole genome shotgun (WGS) entry which is preliminary data.</text>
</comment>
<keyword evidence="3" id="KW-1185">Reference proteome</keyword>
<gene>
    <name evidence="2" type="ORF">PPRIM_AZ9-3.1.T0590209</name>
</gene>
<dbReference type="AlphaFoldDB" id="A0A8S1MF99"/>
<dbReference type="EMBL" id="CAJJDM010000060">
    <property type="protein sequence ID" value="CAD8078189.1"/>
    <property type="molecule type" value="Genomic_DNA"/>
</dbReference>
<sequence>MYRYISSFTQNHLIMDQIKVFIKDFKDVPKLATSKLNLEHINSLKDIQQLSDQWQFNQAMTVIKREFEFPTFKESFAFMSSVSDISDQMEHYPKWYNKGNKVIVEITTPQVGLTIKDILLAYTMDNISDDIQNEDIQFISQQSKLTSQSTTLLNTWNKNYSRFEEEVASQLQRNVNQF</sequence>
<name>A0A8S1MF99_PARPR</name>
<reference evidence="2" key="1">
    <citation type="submission" date="2021-01" db="EMBL/GenBank/DDBJ databases">
        <authorList>
            <consortium name="Genoscope - CEA"/>
            <person name="William W."/>
        </authorList>
    </citation>
    <scope>NUCLEOTIDE SEQUENCE</scope>
</reference>
<accession>A0A8S1MF99</accession>
<dbReference type="GO" id="GO:0008124">
    <property type="term" value="F:4-alpha-hydroxytetrahydrobiopterin dehydratase activity"/>
    <property type="evidence" value="ECO:0007669"/>
    <property type="project" value="InterPro"/>
</dbReference>